<evidence type="ECO:0000313" key="2">
    <source>
        <dbReference type="Proteomes" id="UP000054630"/>
    </source>
</evidence>
<dbReference type="Proteomes" id="UP000054630">
    <property type="component" value="Unassembled WGS sequence"/>
</dbReference>
<protein>
    <submittedName>
        <fullName evidence="1">Uncharacterized protein</fullName>
    </submittedName>
</protein>
<gene>
    <name evidence="1" type="ORF">T07_4248</name>
</gene>
<accession>A0A0V0RUY2</accession>
<name>A0A0V0RUY2_9BILA</name>
<dbReference type="AlphaFoldDB" id="A0A0V0RUY2"/>
<sequence length="79" mass="9223">MQIKNLCIVTEQIILSVICIKKENLATPDVSQHLSLTNFVVVLYRKYNKQYTVYLRHLVSNQKPTKLKRNTFTNENANV</sequence>
<evidence type="ECO:0000313" key="1">
    <source>
        <dbReference type="EMBL" id="KRX18274.1"/>
    </source>
</evidence>
<proteinExistence type="predicted"/>
<reference evidence="1 2" key="1">
    <citation type="submission" date="2015-01" db="EMBL/GenBank/DDBJ databases">
        <title>Evolution of Trichinella species and genotypes.</title>
        <authorList>
            <person name="Korhonen P.K."/>
            <person name="Edoardo P."/>
            <person name="Giuseppe L.R."/>
            <person name="Gasser R.B."/>
        </authorList>
    </citation>
    <scope>NUCLEOTIDE SEQUENCE [LARGE SCALE GENOMIC DNA]</scope>
    <source>
        <strain evidence="1">ISS37</strain>
    </source>
</reference>
<comment type="caution">
    <text evidence="1">The sequence shown here is derived from an EMBL/GenBank/DDBJ whole genome shotgun (WGS) entry which is preliminary data.</text>
</comment>
<organism evidence="1 2">
    <name type="scientific">Trichinella nelsoni</name>
    <dbReference type="NCBI Taxonomy" id="6336"/>
    <lineage>
        <taxon>Eukaryota</taxon>
        <taxon>Metazoa</taxon>
        <taxon>Ecdysozoa</taxon>
        <taxon>Nematoda</taxon>
        <taxon>Enoplea</taxon>
        <taxon>Dorylaimia</taxon>
        <taxon>Trichinellida</taxon>
        <taxon>Trichinellidae</taxon>
        <taxon>Trichinella</taxon>
    </lineage>
</organism>
<keyword evidence="2" id="KW-1185">Reference proteome</keyword>
<dbReference type="EMBL" id="JYDL01000075">
    <property type="protein sequence ID" value="KRX18274.1"/>
    <property type="molecule type" value="Genomic_DNA"/>
</dbReference>